<gene>
    <name evidence="1" type="ORF">DCL27_07705</name>
</gene>
<dbReference type="EMBL" id="CP084506">
    <property type="protein sequence ID" value="UCQ01626.1"/>
    <property type="molecule type" value="Genomic_DNA"/>
</dbReference>
<reference evidence="1" key="1">
    <citation type="submission" date="2021-09" db="EMBL/GenBank/DDBJ databases">
        <title>Comparative genomics of Edwardsiella genus reveals species-based diversity.</title>
        <authorList>
            <person name="Tekedar H.C."/>
            <person name="Kumru S."/>
            <person name="Waldbieser G.C."/>
            <person name="Reichley S.R."/>
            <person name="Lawrence M.L."/>
            <person name="Griffin M.J."/>
        </authorList>
    </citation>
    <scope>NUCLEOTIDE SEQUENCE</scope>
    <source>
        <strain evidence="1">ATCC 15947</strain>
    </source>
</reference>
<evidence type="ECO:0000313" key="2">
    <source>
        <dbReference type="Proteomes" id="UP000245918"/>
    </source>
</evidence>
<dbReference type="Proteomes" id="UP000245918">
    <property type="component" value="Chromosome"/>
</dbReference>
<proteinExistence type="predicted"/>
<keyword evidence="2" id="KW-1185">Reference proteome</keyword>
<sequence length="58" mass="6305">MSGPEQRGEHFVTRHAVRVILINSNQSVLLLSTKDAHNPDFIESWVVPGGSALVPSPL</sequence>
<evidence type="ECO:0000313" key="1">
    <source>
        <dbReference type="EMBL" id="UCQ01626.1"/>
    </source>
</evidence>
<name>A0AC61TLZ0_EDWTA</name>
<organism evidence="1 2">
    <name type="scientific">Edwardsiella tarda ATCC 15947 = NBRC 105688</name>
    <dbReference type="NCBI Taxonomy" id="667121"/>
    <lineage>
        <taxon>Bacteria</taxon>
        <taxon>Pseudomonadati</taxon>
        <taxon>Pseudomonadota</taxon>
        <taxon>Gammaproteobacteria</taxon>
        <taxon>Enterobacterales</taxon>
        <taxon>Hafniaceae</taxon>
        <taxon>Edwardsiella</taxon>
    </lineage>
</organism>
<protein>
    <submittedName>
        <fullName evidence="1">Uncharacterized protein</fullName>
    </submittedName>
</protein>
<accession>A0AC61TLZ0</accession>